<dbReference type="PANTHER" id="PTHR43289:SF34">
    <property type="entry name" value="SERINE_THREONINE-PROTEIN KINASE YBDM-RELATED"/>
    <property type="match status" value="1"/>
</dbReference>
<dbReference type="Proteomes" id="UP001596074">
    <property type="component" value="Unassembled WGS sequence"/>
</dbReference>
<evidence type="ECO:0000313" key="8">
    <source>
        <dbReference type="EMBL" id="MFC5753793.1"/>
    </source>
</evidence>
<feature type="transmembrane region" description="Helical" evidence="6">
    <location>
        <begin position="307"/>
        <end position="332"/>
    </location>
</feature>
<dbReference type="Gene3D" id="3.30.200.20">
    <property type="entry name" value="Phosphorylase Kinase, domain 1"/>
    <property type="match status" value="1"/>
</dbReference>
<keyword evidence="2 5" id="KW-0547">Nucleotide-binding</keyword>
<dbReference type="PROSITE" id="PS50011">
    <property type="entry name" value="PROTEIN_KINASE_DOM"/>
    <property type="match status" value="1"/>
</dbReference>
<keyword evidence="6" id="KW-0472">Membrane</keyword>
<dbReference type="InterPro" id="IPR008271">
    <property type="entry name" value="Ser/Thr_kinase_AS"/>
</dbReference>
<comment type="caution">
    <text evidence="8">The sequence shown here is derived from an EMBL/GenBank/DDBJ whole genome shotgun (WGS) entry which is preliminary data.</text>
</comment>
<dbReference type="InterPro" id="IPR011009">
    <property type="entry name" value="Kinase-like_dom_sf"/>
</dbReference>
<dbReference type="EMBL" id="JBHSON010000124">
    <property type="protein sequence ID" value="MFC5753793.1"/>
    <property type="molecule type" value="Genomic_DNA"/>
</dbReference>
<evidence type="ECO:0000256" key="5">
    <source>
        <dbReference type="PROSITE-ProRule" id="PRU10141"/>
    </source>
</evidence>
<feature type="binding site" evidence="5">
    <location>
        <position position="43"/>
    </location>
    <ligand>
        <name>ATP</name>
        <dbReference type="ChEBI" id="CHEBI:30616"/>
    </ligand>
</feature>
<organism evidence="8 9">
    <name type="scientific">Actinomadura rugatobispora</name>
    <dbReference type="NCBI Taxonomy" id="1994"/>
    <lineage>
        <taxon>Bacteria</taxon>
        <taxon>Bacillati</taxon>
        <taxon>Actinomycetota</taxon>
        <taxon>Actinomycetes</taxon>
        <taxon>Streptosporangiales</taxon>
        <taxon>Thermomonosporaceae</taxon>
        <taxon>Actinomadura</taxon>
    </lineage>
</organism>
<evidence type="ECO:0000259" key="7">
    <source>
        <dbReference type="PROSITE" id="PS50011"/>
    </source>
</evidence>
<evidence type="ECO:0000256" key="3">
    <source>
        <dbReference type="ARBA" id="ARBA00022777"/>
    </source>
</evidence>
<name>A0ABW1AGU9_9ACTN</name>
<dbReference type="EC" id="2.7.11.1" evidence="8"/>
<keyword evidence="3 8" id="KW-0418">Kinase</keyword>
<dbReference type="PROSITE" id="PS00107">
    <property type="entry name" value="PROTEIN_KINASE_ATP"/>
    <property type="match status" value="1"/>
</dbReference>
<evidence type="ECO:0000256" key="2">
    <source>
        <dbReference type="ARBA" id="ARBA00022741"/>
    </source>
</evidence>
<dbReference type="Pfam" id="PF00069">
    <property type="entry name" value="Pkinase"/>
    <property type="match status" value="1"/>
</dbReference>
<keyword evidence="4 5" id="KW-0067">ATP-binding</keyword>
<evidence type="ECO:0000256" key="1">
    <source>
        <dbReference type="ARBA" id="ARBA00022679"/>
    </source>
</evidence>
<dbReference type="InterPro" id="IPR000719">
    <property type="entry name" value="Prot_kinase_dom"/>
</dbReference>
<reference evidence="9" key="1">
    <citation type="journal article" date="2019" name="Int. J. Syst. Evol. Microbiol.">
        <title>The Global Catalogue of Microorganisms (GCM) 10K type strain sequencing project: providing services to taxonomists for standard genome sequencing and annotation.</title>
        <authorList>
            <consortium name="The Broad Institute Genomics Platform"/>
            <consortium name="The Broad Institute Genome Sequencing Center for Infectious Disease"/>
            <person name="Wu L."/>
            <person name="Ma J."/>
        </authorList>
    </citation>
    <scope>NUCLEOTIDE SEQUENCE [LARGE SCALE GENOMIC DNA]</scope>
    <source>
        <strain evidence="9">KCTC 42087</strain>
    </source>
</reference>
<dbReference type="InterPro" id="IPR017441">
    <property type="entry name" value="Protein_kinase_ATP_BS"/>
</dbReference>
<dbReference type="Gene3D" id="1.10.510.10">
    <property type="entry name" value="Transferase(Phosphotransferase) domain 1"/>
    <property type="match status" value="1"/>
</dbReference>
<keyword evidence="9" id="KW-1185">Reference proteome</keyword>
<dbReference type="CDD" id="cd14014">
    <property type="entry name" value="STKc_PknB_like"/>
    <property type="match status" value="1"/>
</dbReference>
<keyword evidence="1 8" id="KW-0808">Transferase</keyword>
<dbReference type="RefSeq" id="WP_378291193.1">
    <property type="nucleotide sequence ID" value="NZ_JBHSON010000124.1"/>
</dbReference>
<dbReference type="SMART" id="SM00220">
    <property type="entry name" value="S_TKc"/>
    <property type="match status" value="1"/>
</dbReference>
<evidence type="ECO:0000256" key="4">
    <source>
        <dbReference type="ARBA" id="ARBA00022840"/>
    </source>
</evidence>
<accession>A0ABW1AGU9</accession>
<dbReference type="PROSITE" id="PS00108">
    <property type="entry name" value="PROTEIN_KINASE_ST"/>
    <property type="match status" value="1"/>
</dbReference>
<keyword evidence="6" id="KW-1133">Transmembrane helix</keyword>
<gene>
    <name evidence="8" type="ORF">ACFPZN_49940</name>
</gene>
<dbReference type="SUPFAM" id="SSF56112">
    <property type="entry name" value="Protein kinase-like (PK-like)"/>
    <property type="match status" value="1"/>
</dbReference>
<dbReference type="GO" id="GO:0004674">
    <property type="term" value="F:protein serine/threonine kinase activity"/>
    <property type="evidence" value="ECO:0007669"/>
    <property type="project" value="UniProtKB-EC"/>
</dbReference>
<proteinExistence type="predicted"/>
<protein>
    <submittedName>
        <fullName evidence="8">Serine/threonine-protein kinase</fullName>
        <ecNumber evidence="8">2.7.11.1</ecNumber>
    </submittedName>
</protein>
<evidence type="ECO:0000256" key="6">
    <source>
        <dbReference type="SAM" id="Phobius"/>
    </source>
</evidence>
<evidence type="ECO:0000313" key="9">
    <source>
        <dbReference type="Proteomes" id="UP001596074"/>
    </source>
</evidence>
<sequence length="476" mass="49928">MEALADGDPRTIGRYRLEARLGHGGMGVVFLGRSPSGRAVAVKIVRPELSTDQQFRQRFAAEVEAARRVGGFHTTPVVDADPEGDPPWLVTAYIPGPSLAQAIAAHGPLPEHSLKVLAAGLAEALEAIHAEGLVHRDLKPSNILLADDGPRVIDFGIARALDGTAITRSGGVVGTPGFMAPEQITGAGSGPAADVFAFGSVLCQAAGVQPFGEGPTTAMLYRVVHQEPDLGGLPGGLLDLVASCLAKDPAQRPTPAQLLERLSVAGPTRAWLPHEVQSMLPDVPDTPARPAPPRTAPRGVRFPGVKAWPAIGLASYLVGLVISGFMLFLGVAGFLGDSGGDGPVPLMVALLGILGVTSCLRGMWARINTLSRPYDLSVGPGGLDLRHSGRHTIYHWADINRVAVRRGAEKRAWSVCVSLVPGSPPPPAKDFRAPFPHLEKKTGWIVLALTRELSAPRADIEAALARFAGPRWGGNG</sequence>
<keyword evidence="6" id="KW-0812">Transmembrane</keyword>
<feature type="domain" description="Protein kinase" evidence="7">
    <location>
        <begin position="15"/>
        <end position="272"/>
    </location>
</feature>
<feature type="transmembrane region" description="Helical" evidence="6">
    <location>
        <begin position="344"/>
        <end position="364"/>
    </location>
</feature>
<dbReference type="PANTHER" id="PTHR43289">
    <property type="entry name" value="MITOGEN-ACTIVATED PROTEIN KINASE KINASE KINASE 20-RELATED"/>
    <property type="match status" value="1"/>
</dbReference>